<evidence type="ECO:0000313" key="1">
    <source>
        <dbReference type="EMBL" id="ELP31666.1"/>
    </source>
</evidence>
<reference evidence="1 2" key="1">
    <citation type="journal article" date="2013" name="Mar. Genomics">
        <title>Expression of sulfatases in Rhodopirellula baltica and the diversity of sulfatases in the genus Rhodopirellula.</title>
        <authorList>
            <person name="Wegner C.E."/>
            <person name="Richter-Heitmann T."/>
            <person name="Klindworth A."/>
            <person name="Klockow C."/>
            <person name="Richter M."/>
            <person name="Achstetter T."/>
            <person name="Glockner F.O."/>
            <person name="Harder J."/>
        </authorList>
    </citation>
    <scope>NUCLEOTIDE SEQUENCE [LARGE SCALE GENOMIC DNA]</scope>
    <source>
        <strain evidence="1 2">SWK14</strain>
    </source>
</reference>
<gene>
    <name evidence="1" type="ORF">RBSWK_04459</name>
</gene>
<dbReference type="Proteomes" id="UP000010959">
    <property type="component" value="Unassembled WGS sequence"/>
</dbReference>
<protein>
    <submittedName>
        <fullName evidence="1">Uncharacterized protein</fullName>
    </submittedName>
</protein>
<dbReference type="AlphaFoldDB" id="L7CF06"/>
<evidence type="ECO:0000313" key="2">
    <source>
        <dbReference type="Proteomes" id="UP000010959"/>
    </source>
</evidence>
<accession>L7CF06</accession>
<name>L7CF06_RHOBT</name>
<sequence>MSSRGFTGHASRSRIGFHRVSWWIEEPGVGAKLDRIDDEFWPIRMPQWLHNSQR</sequence>
<organism evidence="1 2">
    <name type="scientific">Rhodopirellula baltica SWK14</name>
    <dbReference type="NCBI Taxonomy" id="993516"/>
    <lineage>
        <taxon>Bacteria</taxon>
        <taxon>Pseudomonadati</taxon>
        <taxon>Planctomycetota</taxon>
        <taxon>Planctomycetia</taxon>
        <taxon>Pirellulales</taxon>
        <taxon>Pirellulaceae</taxon>
        <taxon>Rhodopirellula</taxon>
    </lineage>
</organism>
<comment type="caution">
    <text evidence="1">The sequence shown here is derived from an EMBL/GenBank/DDBJ whole genome shotgun (WGS) entry which is preliminary data.</text>
</comment>
<proteinExistence type="predicted"/>
<dbReference type="EMBL" id="AMWG01000119">
    <property type="protein sequence ID" value="ELP31666.1"/>
    <property type="molecule type" value="Genomic_DNA"/>
</dbReference>